<gene>
    <name evidence="2" type="ORF">HDF10_002574</name>
</gene>
<evidence type="ECO:0000256" key="1">
    <source>
        <dbReference type="SAM" id="MobiDB-lite"/>
    </source>
</evidence>
<accession>A0A7W8J8I9</accession>
<dbReference type="EMBL" id="JACHDZ010000004">
    <property type="protein sequence ID" value="MBB5344588.1"/>
    <property type="molecule type" value="Genomic_DNA"/>
</dbReference>
<sequence>MSHPDQARPHEHEEVEKSKARTAHAEHVEPEKGPHDPKEINPKMSSDVHYWAKEFGVTGDQLHEAIRVHGTHVEKVRAALKHHQS</sequence>
<comment type="caution">
    <text evidence="2">The sequence shown here is derived from an EMBL/GenBank/DDBJ whole genome shotgun (WGS) entry which is preliminary data.</text>
</comment>
<protein>
    <recommendedName>
        <fullName evidence="4">DUF3606 domain-containing protein</fullName>
    </recommendedName>
</protein>
<dbReference type="AlphaFoldDB" id="A0A7W8J8I9"/>
<dbReference type="Pfam" id="PF12244">
    <property type="entry name" value="DUF3606"/>
    <property type="match status" value="1"/>
</dbReference>
<feature type="region of interest" description="Disordered" evidence="1">
    <location>
        <begin position="1"/>
        <end position="43"/>
    </location>
</feature>
<name>A0A7W8J8I9_9BACT</name>
<evidence type="ECO:0000313" key="3">
    <source>
        <dbReference type="Proteomes" id="UP000569092"/>
    </source>
</evidence>
<dbReference type="InterPro" id="IPR022037">
    <property type="entry name" value="DUF3606"/>
</dbReference>
<evidence type="ECO:0008006" key="4">
    <source>
        <dbReference type="Google" id="ProtNLM"/>
    </source>
</evidence>
<proteinExistence type="predicted"/>
<organism evidence="2 3">
    <name type="scientific">Tunturiibacter lichenicola</name>
    <dbReference type="NCBI Taxonomy" id="2051959"/>
    <lineage>
        <taxon>Bacteria</taxon>
        <taxon>Pseudomonadati</taxon>
        <taxon>Acidobacteriota</taxon>
        <taxon>Terriglobia</taxon>
        <taxon>Terriglobales</taxon>
        <taxon>Acidobacteriaceae</taxon>
        <taxon>Tunturiibacter</taxon>
    </lineage>
</organism>
<evidence type="ECO:0000313" key="2">
    <source>
        <dbReference type="EMBL" id="MBB5344588.1"/>
    </source>
</evidence>
<dbReference type="Proteomes" id="UP000569092">
    <property type="component" value="Unassembled WGS sequence"/>
</dbReference>
<reference evidence="2 3" key="1">
    <citation type="submission" date="2020-08" db="EMBL/GenBank/DDBJ databases">
        <title>Genomic Encyclopedia of Type Strains, Phase IV (KMG-V): Genome sequencing to study the core and pangenomes of soil and plant-associated prokaryotes.</title>
        <authorList>
            <person name="Whitman W."/>
        </authorList>
    </citation>
    <scope>NUCLEOTIDE SEQUENCE [LARGE SCALE GENOMIC DNA]</scope>
    <source>
        <strain evidence="2 3">M8US30</strain>
    </source>
</reference>
<feature type="compositionally biased region" description="Basic and acidic residues" evidence="1">
    <location>
        <begin position="1"/>
        <end position="41"/>
    </location>
</feature>